<keyword evidence="1" id="KW-0472">Membrane</keyword>
<reference evidence="3 4" key="1">
    <citation type="submission" date="2018-10" db="EMBL/GenBank/DDBJ databases">
        <title>Comparative analysis of microorganisms from saline springs in Andes Mountain Range, Colombia.</title>
        <authorList>
            <person name="Rubin E."/>
        </authorList>
    </citation>
    <scope>NUCLEOTIDE SEQUENCE [LARGE SCALE GENOMIC DNA]</scope>
    <source>
        <strain evidence="3 4">USBA GBX 843</strain>
    </source>
</reference>
<keyword evidence="1" id="KW-0812">Transmembrane</keyword>
<feature type="transmembrane region" description="Helical" evidence="1">
    <location>
        <begin position="19"/>
        <end position="37"/>
    </location>
</feature>
<dbReference type="OrthoDB" id="256494at2"/>
<feature type="transmembrane region" description="Helical" evidence="1">
    <location>
        <begin position="190"/>
        <end position="207"/>
    </location>
</feature>
<comment type="caution">
    <text evidence="3">The sequence shown here is derived from an EMBL/GenBank/DDBJ whole genome shotgun (WGS) entry which is preliminary data.</text>
</comment>
<evidence type="ECO:0000313" key="3">
    <source>
        <dbReference type="EMBL" id="RLK52036.1"/>
    </source>
</evidence>
<dbReference type="EMBL" id="RCDC01000006">
    <property type="protein sequence ID" value="RLK52036.1"/>
    <property type="molecule type" value="Genomic_DNA"/>
</dbReference>
<evidence type="ECO:0000313" key="5">
    <source>
        <dbReference type="Proteomes" id="UP000449004"/>
    </source>
</evidence>
<protein>
    <submittedName>
        <fullName evidence="3">PAP2 superfamily protein</fullName>
    </submittedName>
</protein>
<dbReference type="EMBL" id="WELC01000009">
    <property type="protein sequence ID" value="KAB7630718.1"/>
    <property type="molecule type" value="Genomic_DNA"/>
</dbReference>
<keyword evidence="1" id="KW-1133">Transmembrane helix</keyword>
<feature type="transmembrane region" description="Helical" evidence="1">
    <location>
        <begin position="93"/>
        <end position="112"/>
    </location>
</feature>
<dbReference type="AlphaFoldDB" id="A0A498CBG0"/>
<dbReference type="Proteomes" id="UP000274786">
    <property type="component" value="Unassembled WGS sequence"/>
</dbReference>
<accession>A0A498CBG0</accession>
<name>A0A498CBG0_9GAMM</name>
<evidence type="ECO:0000313" key="2">
    <source>
        <dbReference type="EMBL" id="KAB7630718.1"/>
    </source>
</evidence>
<reference evidence="2 5" key="2">
    <citation type="submission" date="2019-10" db="EMBL/GenBank/DDBJ databases">
        <title>Halotolerant bacteria associated to Saharan-endemic halophytes Stipa tenacissima L. and Atriplex halimus L mitigate salt stress and promote growth of tomato plants.</title>
        <authorList>
            <person name="Dif G."/>
        </authorList>
    </citation>
    <scope>NUCLEOTIDE SEQUENCE [LARGE SCALE GENOMIC DNA]</scope>
    <source>
        <strain evidence="2 5">IS26</strain>
    </source>
</reference>
<evidence type="ECO:0000256" key="1">
    <source>
        <dbReference type="SAM" id="Phobius"/>
    </source>
</evidence>
<sequence length="218" mass="24232">MPTPPVATASVPQPPWREAMLWMLLLGAMFIHGYSWTNHWAASQAQTCSLHGRWDEAIPFWAWTIWPYLALNLLYPLTFFLCPTRSALRRHALAIALVQAACMLAFVCWPTGNVRVLPQPEGASGLLFAQLRAFEAPFNMAPSLHAAVLVVVWQTWRQSLQANAAAVRWLWHGACGLILVSTLTTWQHDLLDVLAGLLVGALALWITRCMPPTLGRTG</sequence>
<feature type="transmembrane region" description="Helical" evidence="1">
    <location>
        <begin position="132"/>
        <end position="153"/>
    </location>
</feature>
<gene>
    <name evidence="3" type="ORF">BCL79_3180</name>
    <name evidence="2" type="ORF">F9K92_08500</name>
</gene>
<proteinExistence type="predicted"/>
<feature type="transmembrane region" description="Helical" evidence="1">
    <location>
        <begin position="60"/>
        <end position="81"/>
    </location>
</feature>
<evidence type="ECO:0000313" key="4">
    <source>
        <dbReference type="Proteomes" id="UP000274786"/>
    </source>
</evidence>
<organism evidence="3 4">
    <name type="scientific">Stenotrophomonas rhizophila</name>
    <dbReference type="NCBI Taxonomy" id="216778"/>
    <lineage>
        <taxon>Bacteria</taxon>
        <taxon>Pseudomonadati</taxon>
        <taxon>Pseudomonadota</taxon>
        <taxon>Gammaproteobacteria</taxon>
        <taxon>Lysobacterales</taxon>
        <taxon>Lysobacteraceae</taxon>
        <taxon>Stenotrophomonas</taxon>
    </lineage>
</organism>
<feature type="transmembrane region" description="Helical" evidence="1">
    <location>
        <begin position="165"/>
        <end position="184"/>
    </location>
</feature>
<dbReference type="RefSeq" id="WP_147433916.1">
    <property type="nucleotide sequence ID" value="NZ_RCDC01000006.1"/>
</dbReference>
<dbReference type="Proteomes" id="UP000449004">
    <property type="component" value="Unassembled WGS sequence"/>
</dbReference>